<keyword evidence="11" id="KW-0812">Transmembrane</keyword>
<dbReference type="PANTHER" id="PTHR35809">
    <property type="entry name" value="ARCHAETIDYLSERINE DECARBOXYLASE PROENZYME-RELATED"/>
    <property type="match status" value="1"/>
</dbReference>
<accession>W1YUT6</accession>
<dbReference type="InterPro" id="IPR003817">
    <property type="entry name" value="PS_Dcarbxylase"/>
</dbReference>
<dbReference type="PANTHER" id="PTHR35809:SF1">
    <property type="entry name" value="ARCHAETIDYLSERINE DECARBOXYLASE PROENZYME-RELATED"/>
    <property type="match status" value="1"/>
</dbReference>
<evidence type="ECO:0000256" key="9">
    <source>
        <dbReference type="ARBA" id="ARBA00023264"/>
    </source>
</evidence>
<proteinExistence type="predicted"/>
<feature type="non-terminal residue" evidence="12">
    <location>
        <position position="96"/>
    </location>
</feature>
<feature type="transmembrane region" description="Helical" evidence="11">
    <location>
        <begin position="12"/>
        <end position="44"/>
    </location>
</feature>
<dbReference type="GO" id="GO:0008654">
    <property type="term" value="P:phospholipid biosynthetic process"/>
    <property type="evidence" value="ECO:0007669"/>
    <property type="project" value="UniProtKB-KW"/>
</dbReference>
<keyword evidence="10" id="KW-0670">Pyruvate</keyword>
<evidence type="ECO:0000256" key="6">
    <source>
        <dbReference type="ARBA" id="ARBA00023145"/>
    </source>
</evidence>
<keyword evidence="3" id="KW-0210">Decarboxylase</keyword>
<keyword evidence="6" id="KW-0865">Zymogen</keyword>
<sequence>MPTGPIIKEGFPLIGAMLIITVVLGFLGHYVIAIISFILALFFVNFFRNPKRVIPQDPDLILSPADGKIMDISDVYEDIYLHKECKKVTIFLSVFD</sequence>
<evidence type="ECO:0000256" key="3">
    <source>
        <dbReference type="ARBA" id="ARBA00022793"/>
    </source>
</evidence>
<keyword evidence="7" id="KW-0594">Phospholipid biosynthesis</keyword>
<evidence type="ECO:0000256" key="4">
    <source>
        <dbReference type="ARBA" id="ARBA00023098"/>
    </source>
</evidence>
<reference evidence="12" key="1">
    <citation type="submission" date="2013-12" db="EMBL/GenBank/DDBJ databases">
        <title>A Varibaculum cambriense genome reconstructed from a premature infant gut community with otherwise low bacterial novelty that shifts toward anaerobic metabolism during the third week of life.</title>
        <authorList>
            <person name="Brown C.T."/>
            <person name="Sharon I."/>
            <person name="Thomas B.C."/>
            <person name="Castelle C.J."/>
            <person name="Morowitz M.J."/>
            <person name="Banfield J.F."/>
        </authorList>
    </citation>
    <scope>NUCLEOTIDE SEQUENCE</scope>
</reference>
<name>W1YUT6_9ZZZZ</name>
<evidence type="ECO:0000256" key="10">
    <source>
        <dbReference type="ARBA" id="ARBA00023317"/>
    </source>
</evidence>
<evidence type="ECO:0000256" key="2">
    <source>
        <dbReference type="ARBA" id="ARBA00022516"/>
    </source>
</evidence>
<keyword evidence="11" id="KW-1133">Transmembrane helix</keyword>
<evidence type="ECO:0000256" key="8">
    <source>
        <dbReference type="ARBA" id="ARBA00023239"/>
    </source>
</evidence>
<keyword evidence="4" id="KW-0443">Lipid metabolism</keyword>
<evidence type="ECO:0000313" key="12">
    <source>
        <dbReference type="EMBL" id="ETJ44939.1"/>
    </source>
</evidence>
<gene>
    <name evidence="12" type="ORF">Q604_UNBC01058G0001</name>
</gene>
<keyword evidence="8" id="KW-0456">Lyase</keyword>
<evidence type="ECO:0000256" key="1">
    <source>
        <dbReference type="ARBA" id="ARBA00022475"/>
    </source>
</evidence>
<comment type="caution">
    <text evidence="12">The sequence shown here is derived from an EMBL/GenBank/DDBJ whole genome shotgun (WGS) entry which is preliminary data.</text>
</comment>
<dbReference type="EMBL" id="AZMM01001058">
    <property type="protein sequence ID" value="ETJ44939.1"/>
    <property type="molecule type" value="Genomic_DNA"/>
</dbReference>
<evidence type="ECO:0000256" key="7">
    <source>
        <dbReference type="ARBA" id="ARBA00023209"/>
    </source>
</evidence>
<dbReference type="GO" id="GO:0004609">
    <property type="term" value="F:phosphatidylserine decarboxylase activity"/>
    <property type="evidence" value="ECO:0007669"/>
    <property type="project" value="InterPro"/>
</dbReference>
<dbReference type="AlphaFoldDB" id="W1YUT6"/>
<keyword evidence="2" id="KW-0444">Lipid biosynthesis</keyword>
<protein>
    <submittedName>
        <fullName evidence="12">Phosphatidylserine decarboxylase proenzyme</fullName>
    </submittedName>
</protein>
<keyword evidence="9" id="KW-1208">Phospholipid metabolism</keyword>
<evidence type="ECO:0000256" key="5">
    <source>
        <dbReference type="ARBA" id="ARBA00023136"/>
    </source>
</evidence>
<evidence type="ECO:0000256" key="11">
    <source>
        <dbReference type="SAM" id="Phobius"/>
    </source>
</evidence>
<dbReference type="Pfam" id="PF02666">
    <property type="entry name" value="PS_Dcarbxylase"/>
    <property type="match status" value="1"/>
</dbReference>
<keyword evidence="1" id="KW-1003">Cell membrane</keyword>
<dbReference type="InterPro" id="IPR033175">
    <property type="entry name" value="PSD-A"/>
</dbReference>
<keyword evidence="5 11" id="KW-0472">Membrane</keyword>
<organism evidence="12">
    <name type="scientific">human gut metagenome</name>
    <dbReference type="NCBI Taxonomy" id="408170"/>
    <lineage>
        <taxon>unclassified sequences</taxon>
        <taxon>metagenomes</taxon>
        <taxon>organismal metagenomes</taxon>
    </lineage>
</organism>